<name>A0A4Y8KME5_9MICO</name>
<organism evidence="1 2">
    <name type="scientific">Cryobacterium psychrophilum</name>
    <dbReference type="NCBI Taxonomy" id="41988"/>
    <lineage>
        <taxon>Bacteria</taxon>
        <taxon>Bacillati</taxon>
        <taxon>Actinomycetota</taxon>
        <taxon>Actinomycetes</taxon>
        <taxon>Micrococcales</taxon>
        <taxon>Microbacteriaceae</taxon>
        <taxon>Cryobacterium</taxon>
    </lineage>
</organism>
<accession>A0A4Y8KME5</accession>
<dbReference type="InterPro" id="IPR018641">
    <property type="entry name" value="Trfase_1_rSAM/seldom-assoc"/>
</dbReference>
<reference evidence="1 2" key="1">
    <citation type="submission" date="2019-03" db="EMBL/GenBank/DDBJ databases">
        <title>Genomics of glacier-inhabiting Cryobacterium strains.</title>
        <authorList>
            <person name="Liu Q."/>
            <person name="Xin Y.-H."/>
        </authorList>
    </citation>
    <scope>NUCLEOTIDE SEQUENCE [LARGE SCALE GENOMIC DNA]</scope>
    <source>
        <strain evidence="1 2">CGMCC 1.4292</strain>
    </source>
</reference>
<protein>
    <submittedName>
        <fullName evidence="1">DUF2064 domain-containing protein</fullName>
    </submittedName>
</protein>
<evidence type="ECO:0000313" key="2">
    <source>
        <dbReference type="Proteomes" id="UP000298218"/>
    </source>
</evidence>
<dbReference type="Gene3D" id="3.90.550.10">
    <property type="entry name" value="Spore Coat Polysaccharide Biosynthesis Protein SpsA, Chain A"/>
    <property type="match status" value="1"/>
</dbReference>
<sequence>MTVLVVIAKECLPGRVKTRLHPPLSLEQAALLAAASLDDTLTAVASLPATRRVLAFDGDIPPAAAAGWEILPQVSGSLDERLAAIFDTFDEPTVLIGMDTPQVTAELLAPVFASDAETDAWLGLAEDGGFWALAMNKPNGALILGVPMSRGDTGAHQLDRLTDAGLRVSQLPPLVDVDTIDDAHFVAAAAPHGHFAVTLATILDATRILPLLPGTSPRRDHVDDSRIRP</sequence>
<keyword evidence="2" id="KW-1185">Reference proteome</keyword>
<gene>
    <name evidence="1" type="ORF">E3T53_13125</name>
</gene>
<dbReference type="AlphaFoldDB" id="A0A4Y8KME5"/>
<dbReference type="RefSeq" id="WP_134173487.1">
    <property type="nucleotide sequence ID" value="NZ_SODI01000001.1"/>
</dbReference>
<evidence type="ECO:0000313" key="1">
    <source>
        <dbReference type="EMBL" id="TFD76599.1"/>
    </source>
</evidence>
<dbReference type="EMBL" id="SOHQ01000035">
    <property type="protein sequence ID" value="TFD76599.1"/>
    <property type="molecule type" value="Genomic_DNA"/>
</dbReference>
<dbReference type="OrthoDB" id="9798250at2"/>
<dbReference type="InterPro" id="IPR029044">
    <property type="entry name" value="Nucleotide-diphossugar_trans"/>
</dbReference>
<dbReference type="Pfam" id="PF09837">
    <property type="entry name" value="DUF2064"/>
    <property type="match status" value="1"/>
</dbReference>
<dbReference type="Proteomes" id="UP000298218">
    <property type="component" value="Unassembled WGS sequence"/>
</dbReference>
<dbReference type="PANTHER" id="PTHR36529:SF1">
    <property type="entry name" value="GLYCOSYLTRANSFERASE"/>
    <property type="match status" value="1"/>
</dbReference>
<dbReference type="SUPFAM" id="SSF53448">
    <property type="entry name" value="Nucleotide-diphospho-sugar transferases"/>
    <property type="match status" value="1"/>
</dbReference>
<dbReference type="PANTHER" id="PTHR36529">
    <property type="entry name" value="SLL1095 PROTEIN"/>
    <property type="match status" value="1"/>
</dbReference>
<proteinExistence type="predicted"/>
<comment type="caution">
    <text evidence="1">The sequence shown here is derived from an EMBL/GenBank/DDBJ whole genome shotgun (WGS) entry which is preliminary data.</text>
</comment>